<evidence type="ECO:0000256" key="4">
    <source>
        <dbReference type="ARBA" id="ARBA00013170"/>
    </source>
</evidence>
<evidence type="ECO:0000313" key="16">
    <source>
        <dbReference type="Proteomes" id="UP001055955"/>
    </source>
</evidence>
<dbReference type="Proteomes" id="UP001055955">
    <property type="component" value="Chromosome"/>
</dbReference>
<comment type="subcellular location">
    <subcellularLocation>
        <location evidence="1">Membrane</location>
        <topology evidence="1">Multi-pass membrane protein</topology>
    </subcellularLocation>
</comment>
<feature type="transmembrane region" description="Helical" evidence="14">
    <location>
        <begin position="119"/>
        <end position="140"/>
    </location>
</feature>
<proteinExistence type="inferred from homology"/>
<sequence length="174" mass="19941">MNKVITIPNIISISRLFLGLPLLYAIHIQSLPHIIIIGSIVIISDYIDGFLSRLLNQRSALGQLIDPVVDFIIITSILIVMSINQIIPYWFLALIIFRYLFIFYILNRYKTLTKKTPKSIFSGKVCMCLVTSTTVLALVQSQFPNLYTLSMLLTVQLMILSAYDYFHTYNKTKN</sequence>
<organism evidence="15 16">
    <name type="scientific">Candidatus Comchoanobacter bicostacola</name>
    <dbReference type="NCBI Taxonomy" id="2919598"/>
    <lineage>
        <taxon>Bacteria</taxon>
        <taxon>Pseudomonadati</taxon>
        <taxon>Pseudomonadota</taxon>
        <taxon>Gammaproteobacteria</taxon>
        <taxon>Candidatus Comchoanobacterales</taxon>
        <taxon>Candidatus Comchoanobacteraceae</taxon>
        <taxon>Candidatus Comchoanobacter</taxon>
    </lineage>
</organism>
<dbReference type="PIRSF" id="PIRSF000847">
    <property type="entry name" value="Phos_ph_gly_syn"/>
    <property type="match status" value="1"/>
</dbReference>
<dbReference type="EMBL" id="CP092900">
    <property type="protein sequence ID" value="UTC24844.1"/>
    <property type="molecule type" value="Genomic_DNA"/>
</dbReference>
<evidence type="ECO:0000256" key="1">
    <source>
        <dbReference type="ARBA" id="ARBA00004141"/>
    </source>
</evidence>
<dbReference type="Pfam" id="PF01066">
    <property type="entry name" value="CDP-OH_P_transf"/>
    <property type="match status" value="1"/>
</dbReference>
<evidence type="ECO:0000256" key="14">
    <source>
        <dbReference type="SAM" id="Phobius"/>
    </source>
</evidence>
<dbReference type="Gene3D" id="1.20.120.1760">
    <property type="match status" value="1"/>
</dbReference>
<dbReference type="PANTHER" id="PTHR14269">
    <property type="entry name" value="CDP-DIACYLGLYCEROL--GLYCEROL-3-PHOSPHATE 3-PHOSPHATIDYLTRANSFERASE-RELATED"/>
    <property type="match status" value="1"/>
</dbReference>
<dbReference type="RefSeq" id="WP_258568633.1">
    <property type="nucleotide sequence ID" value="NZ_CP092900.1"/>
</dbReference>
<keyword evidence="11" id="KW-0594">Phospholipid biosynthesis</keyword>
<evidence type="ECO:0000256" key="5">
    <source>
        <dbReference type="ARBA" id="ARBA00014944"/>
    </source>
</evidence>
<keyword evidence="6" id="KW-0444">Lipid biosynthesis</keyword>
<dbReference type="InterPro" id="IPR000462">
    <property type="entry name" value="CDP-OH_P_trans"/>
</dbReference>
<evidence type="ECO:0000256" key="8">
    <source>
        <dbReference type="ARBA" id="ARBA00022989"/>
    </source>
</evidence>
<reference evidence="15 16" key="1">
    <citation type="journal article" date="2022" name="Nat. Microbiol.">
        <title>The microbiome of a bacterivorous marine choanoflagellate contains a resource-demanding obligate bacterial associate.</title>
        <authorList>
            <person name="Needham D.M."/>
            <person name="Poirier C."/>
            <person name="Bachy C."/>
            <person name="George E.E."/>
            <person name="Wilken S."/>
            <person name="Yung C.C.M."/>
            <person name="Limardo A.J."/>
            <person name="Morando M."/>
            <person name="Sudek L."/>
            <person name="Malmstrom R.R."/>
            <person name="Keeling P.J."/>
            <person name="Santoro A.E."/>
            <person name="Worden A.Z."/>
        </authorList>
    </citation>
    <scope>NUCLEOTIDE SEQUENCE [LARGE SCALE GENOMIC DNA]</scope>
    <source>
        <strain evidence="15 16">Comchoano-1</strain>
    </source>
</reference>
<comment type="catalytic activity">
    <reaction evidence="13">
        <text>a CDP-1,2-diacyl-sn-glycerol + sn-glycerol 3-phosphate = a 1,2-diacyl-sn-glycero-3-phospho-(1'-sn-glycero-3'-phosphate) + CMP + H(+)</text>
        <dbReference type="Rhea" id="RHEA:12593"/>
        <dbReference type="ChEBI" id="CHEBI:15378"/>
        <dbReference type="ChEBI" id="CHEBI:57597"/>
        <dbReference type="ChEBI" id="CHEBI:58332"/>
        <dbReference type="ChEBI" id="CHEBI:60110"/>
        <dbReference type="ChEBI" id="CHEBI:60377"/>
        <dbReference type="EC" id="2.7.8.5"/>
    </reaction>
</comment>
<evidence type="ECO:0000256" key="13">
    <source>
        <dbReference type="ARBA" id="ARBA00048586"/>
    </source>
</evidence>
<dbReference type="PANTHER" id="PTHR14269:SF62">
    <property type="entry name" value="CDP-DIACYLGLYCEROL--GLYCEROL-3-PHOSPHATE 3-PHOSPHATIDYLTRANSFERASE 1, CHLOROPLASTIC"/>
    <property type="match status" value="1"/>
</dbReference>
<comment type="similarity">
    <text evidence="3">Belongs to the CDP-alcohol phosphatidyltransferase class-I family.</text>
</comment>
<evidence type="ECO:0000313" key="15">
    <source>
        <dbReference type="EMBL" id="UTC24844.1"/>
    </source>
</evidence>
<keyword evidence="16" id="KW-1185">Reference proteome</keyword>
<feature type="transmembrane region" description="Helical" evidence="14">
    <location>
        <begin position="64"/>
        <end position="83"/>
    </location>
</feature>
<gene>
    <name evidence="15" type="ORF">MMH89_01590</name>
</gene>
<feature type="transmembrane region" description="Helical" evidence="14">
    <location>
        <begin position="89"/>
        <end position="107"/>
    </location>
</feature>
<evidence type="ECO:0000256" key="3">
    <source>
        <dbReference type="ARBA" id="ARBA00010441"/>
    </source>
</evidence>
<dbReference type="InterPro" id="IPR043130">
    <property type="entry name" value="CDP-OH_PTrfase_TM_dom"/>
</dbReference>
<keyword evidence="10 14" id="KW-0472">Membrane</keyword>
<name>A0ABY5DMX0_9GAMM</name>
<accession>A0ABY5DMX0</accession>
<comment type="pathway">
    <text evidence="2">Phospholipid metabolism; phosphatidylglycerol biosynthesis; phosphatidylglycerol from CDP-diacylglycerol: step 1/2.</text>
</comment>
<evidence type="ECO:0000256" key="11">
    <source>
        <dbReference type="ARBA" id="ARBA00023209"/>
    </source>
</evidence>
<evidence type="ECO:0000256" key="12">
    <source>
        <dbReference type="ARBA" id="ARBA00023264"/>
    </source>
</evidence>
<dbReference type="InterPro" id="IPR050324">
    <property type="entry name" value="CDP-alcohol_PTase-I"/>
</dbReference>
<keyword evidence="7 14" id="KW-0812">Transmembrane</keyword>
<evidence type="ECO:0000256" key="6">
    <source>
        <dbReference type="ARBA" id="ARBA00022516"/>
    </source>
</evidence>
<dbReference type="InterPro" id="IPR004570">
    <property type="entry name" value="Phosphatidylglycerol_P_synth"/>
</dbReference>
<keyword evidence="8 14" id="KW-1133">Transmembrane helix</keyword>
<feature type="transmembrane region" description="Helical" evidence="14">
    <location>
        <begin position="146"/>
        <end position="166"/>
    </location>
</feature>
<evidence type="ECO:0000256" key="9">
    <source>
        <dbReference type="ARBA" id="ARBA00023098"/>
    </source>
</evidence>
<evidence type="ECO:0000256" key="2">
    <source>
        <dbReference type="ARBA" id="ARBA00005042"/>
    </source>
</evidence>
<keyword evidence="12" id="KW-1208">Phospholipid metabolism</keyword>
<protein>
    <recommendedName>
        <fullName evidence="5">CDP-diacylglycerol--glycerol-3-phosphate 3-phosphatidyltransferase</fullName>
        <ecNumber evidence="4">2.7.8.5</ecNumber>
    </recommendedName>
</protein>
<keyword evidence="9" id="KW-0443">Lipid metabolism</keyword>
<evidence type="ECO:0000256" key="10">
    <source>
        <dbReference type="ARBA" id="ARBA00023136"/>
    </source>
</evidence>
<dbReference type="EC" id="2.7.8.5" evidence="4"/>
<evidence type="ECO:0000256" key="7">
    <source>
        <dbReference type="ARBA" id="ARBA00022692"/>
    </source>
</evidence>